<sequence>MLRIVPHRMFNKLDKCLYSWVIHPLMNRFLRGPFGCLCCTIKFNSRPQSETLTPPYTGQRLQVKLSWLSITAMGLLLDLLLAKMPSTEFKVAFATNPITLLATEPPPAIKIQNLQQKGIVTILLV</sequence>
<reference evidence="1" key="1">
    <citation type="submission" date="2009-08" db="EMBL/GenBank/DDBJ databases">
        <authorList>
            <person name="Cheung F."/>
            <person name="Xiao Y."/>
            <person name="Chan A."/>
            <person name="Moskal W."/>
            <person name="Town C.D."/>
        </authorList>
    </citation>
    <scope>NUCLEOTIDE SEQUENCE</scope>
</reference>
<organism evidence="1">
    <name type="scientific">Glycine max</name>
    <name type="common">Soybean</name>
    <name type="synonym">Glycine hispida</name>
    <dbReference type="NCBI Taxonomy" id="3847"/>
    <lineage>
        <taxon>Eukaryota</taxon>
        <taxon>Viridiplantae</taxon>
        <taxon>Streptophyta</taxon>
        <taxon>Embryophyta</taxon>
        <taxon>Tracheophyta</taxon>
        <taxon>Spermatophyta</taxon>
        <taxon>Magnoliopsida</taxon>
        <taxon>eudicotyledons</taxon>
        <taxon>Gunneridae</taxon>
        <taxon>Pentapetalae</taxon>
        <taxon>rosids</taxon>
        <taxon>fabids</taxon>
        <taxon>Fabales</taxon>
        <taxon>Fabaceae</taxon>
        <taxon>Papilionoideae</taxon>
        <taxon>50 kb inversion clade</taxon>
        <taxon>NPAAA clade</taxon>
        <taxon>indigoferoid/millettioid clade</taxon>
        <taxon>Phaseoleae</taxon>
        <taxon>Glycine</taxon>
        <taxon>Glycine subgen. Soja</taxon>
    </lineage>
</organism>
<dbReference type="EMBL" id="BT096050">
    <property type="protein sequence ID" value="ACU20279.1"/>
    <property type="molecule type" value="mRNA"/>
</dbReference>
<protein>
    <submittedName>
        <fullName evidence="1">Uncharacterized protein</fullName>
    </submittedName>
</protein>
<evidence type="ECO:0000313" key="1">
    <source>
        <dbReference type="EMBL" id="ACU20279.1"/>
    </source>
</evidence>
<proteinExistence type="evidence at transcript level"/>
<dbReference type="AlphaFoldDB" id="C6TEM7"/>
<accession>C6TEM7</accession>
<name>C6TEM7_SOYBN</name>